<protein>
    <recommendedName>
        <fullName evidence="6">Murine leukemia virus integrase C-terminal domain-containing protein</fullName>
    </recommendedName>
</protein>
<dbReference type="SUPFAM" id="SSF53098">
    <property type="entry name" value="Ribonuclease H-like"/>
    <property type="match status" value="1"/>
</dbReference>
<feature type="domain" description="Murine leukemia virus integrase C-terminal" evidence="6">
    <location>
        <begin position="35"/>
        <end position="67"/>
    </location>
</feature>
<dbReference type="GO" id="GO:0004519">
    <property type="term" value="F:endonuclease activity"/>
    <property type="evidence" value="ECO:0007669"/>
    <property type="project" value="UniProtKB-KW"/>
</dbReference>
<evidence type="ECO:0000259" key="6">
    <source>
        <dbReference type="Pfam" id="PF18697"/>
    </source>
</evidence>
<name>A0A8C9L4R3_SERCA</name>
<dbReference type="GO" id="GO:0016787">
    <property type="term" value="F:hydrolase activity"/>
    <property type="evidence" value="ECO:0007669"/>
    <property type="project" value="UniProtKB-KW"/>
</dbReference>
<dbReference type="GeneTree" id="ENSGT01120000272002"/>
<dbReference type="Proteomes" id="UP000694409">
    <property type="component" value="Unassembled WGS sequence"/>
</dbReference>
<dbReference type="InterPro" id="IPR040643">
    <property type="entry name" value="MLVIN_C"/>
</dbReference>
<evidence type="ECO:0000256" key="3">
    <source>
        <dbReference type="ARBA" id="ARBA00022722"/>
    </source>
</evidence>
<keyword evidence="1" id="KW-0808">Transferase</keyword>
<keyword evidence="3" id="KW-0540">Nuclease</keyword>
<keyword evidence="2" id="KW-0548">Nucleotidyltransferase</keyword>
<evidence type="ECO:0000313" key="7">
    <source>
        <dbReference type="Ensembl" id="ENSSCAP00000001874.1"/>
    </source>
</evidence>
<keyword evidence="4" id="KW-0255">Endonuclease</keyword>
<dbReference type="AlphaFoldDB" id="A0A8C9L4R3"/>
<proteinExistence type="predicted"/>
<dbReference type="Gene3D" id="2.30.30.850">
    <property type="match status" value="1"/>
</dbReference>
<keyword evidence="5" id="KW-0378">Hydrolase</keyword>
<reference evidence="7" key="2">
    <citation type="submission" date="2025-09" db="UniProtKB">
        <authorList>
            <consortium name="Ensembl"/>
        </authorList>
    </citation>
    <scope>IDENTIFICATION</scope>
</reference>
<dbReference type="Ensembl" id="ENSSCAT00000002184.1">
    <property type="protein sequence ID" value="ENSSCAP00000001874.1"/>
    <property type="gene ID" value="ENSSCAG00000001620.1"/>
</dbReference>
<dbReference type="Pfam" id="PF18697">
    <property type="entry name" value="MLVIN_C"/>
    <property type="match status" value="1"/>
</dbReference>
<evidence type="ECO:0000256" key="1">
    <source>
        <dbReference type="ARBA" id="ARBA00022679"/>
    </source>
</evidence>
<organism evidence="7 8">
    <name type="scientific">Serinus canaria</name>
    <name type="common">Island canary</name>
    <name type="synonym">Fringilla canaria</name>
    <dbReference type="NCBI Taxonomy" id="9135"/>
    <lineage>
        <taxon>Eukaryota</taxon>
        <taxon>Metazoa</taxon>
        <taxon>Chordata</taxon>
        <taxon>Craniata</taxon>
        <taxon>Vertebrata</taxon>
        <taxon>Euteleostomi</taxon>
        <taxon>Archelosauria</taxon>
        <taxon>Archosauria</taxon>
        <taxon>Dinosauria</taxon>
        <taxon>Saurischia</taxon>
        <taxon>Theropoda</taxon>
        <taxon>Coelurosauria</taxon>
        <taxon>Aves</taxon>
        <taxon>Neognathae</taxon>
        <taxon>Neoaves</taxon>
        <taxon>Telluraves</taxon>
        <taxon>Australaves</taxon>
        <taxon>Passeriformes</taxon>
        <taxon>Passeroidea</taxon>
        <taxon>Fringillidae</taxon>
        <taxon>Carduelinae</taxon>
        <taxon>Serinus</taxon>
    </lineage>
</organism>
<dbReference type="GO" id="GO:0016779">
    <property type="term" value="F:nucleotidyltransferase activity"/>
    <property type="evidence" value="ECO:0007669"/>
    <property type="project" value="UniProtKB-KW"/>
</dbReference>
<evidence type="ECO:0000256" key="2">
    <source>
        <dbReference type="ARBA" id="ARBA00022695"/>
    </source>
</evidence>
<evidence type="ECO:0000256" key="4">
    <source>
        <dbReference type="ARBA" id="ARBA00022759"/>
    </source>
</evidence>
<dbReference type="InterPro" id="IPR012337">
    <property type="entry name" value="RNaseH-like_sf"/>
</dbReference>
<evidence type="ECO:0000313" key="8">
    <source>
        <dbReference type="Proteomes" id="UP000694409"/>
    </source>
</evidence>
<accession>A0A8C9L4R3</accession>
<evidence type="ECO:0000256" key="5">
    <source>
        <dbReference type="ARBA" id="ARBA00022801"/>
    </source>
</evidence>
<reference evidence="7" key="1">
    <citation type="submission" date="2025-08" db="UniProtKB">
        <authorList>
            <consortium name="Ensembl"/>
        </authorList>
    </citation>
    <scope>IDENTIFICATION</scope>
</reference>
<sequence>MLDITWNLHTPWRLQSSGQVERMNQTLKNQIKKISWDGPHQVILTTFTAVKVAGIDSWIHYTRVKKVPAQWETQVLSPTRMIIRAKEPHYRILEKR</sequence>
<keyword evidence="8" id="KW-1185">Reference proteome</keyword>